<sequence>MQKSFPFYSAIIGGAVIFFSFGLLVGAQQVPQNAERKAQENRTAQCVAIPSFVDDKSVDFQLFWNVWESLENRFYKQPLSEEKLFYGAIKGMTAATGDPYTVFFDPTEAAEFNRELEGKFEGIGAEIAIKHDRLTVVSPLAESPAERAGLRPGDVILAIDKVDTATLSLDDAVSRIRGPKGTTVVLTILTKGAVETKDVQVKREEIIVKTVQWEIVADKVAYVRIFSFNEDTINDFKTTVSAVLKKNFAGVILDLRSNPGGYLDSAVEMASYWIPEGVIVEERFSDGRKDSYKAVGQARLEDQKTVVLVNEGSASASEIVAGALKDYGKATIVGEQTFGKGSVQDYSSLEGGSAMKVTIAEWLTPRGSSINETGITPDILVPMSAEDVNNDFDPQLERAIELLQ</sequence>
<dbReference type="FunFam" id="2.30.42.10:FF:000063">
    <property type="entry name" value="Peptidase, S41 family"/>
    <property type="match status" value="1"/>
</dbReference>
<dbReference type="InterPro" id="IPR005151">
    <property type="entry name" value="Tail-specific_protease"/>
</dbReference>
<keyword evidence="4 5" id="KW-0720">Serine protease</keyword>
<evidence type="ECO:0000256" key="5">
    <source>
        <dbReference type="RuleBase" id="RU004404"/>
    </source>
</evidence>
<comment type="similarity">
    <text evidence="1 5">Belongs to the peptidase S41A family.</text>
</comment>
<dbReference type="SMART" id="SM00245">
    <property type="entry name" value="TSPc"/>
    <property type="match status" value="1"/>
</dbReference>
<evidence type="ECO:0000256" key="6">
    <source>
        <dbReference type="SAM" id="Phobius"/>
    </source>
</evidence>
<gene>
    <name evidence="8" type="ORF">A3H61_01205</name>
</gene>
<evidence type="ECO:0000256" key="2">
    <source>
        <dbReference type="ARBA" id="ARBA00022670"/>
    </source>
</evidence>
<evidence type="ECO:0000256" key="1">
    <source>
        <dbReference type="ARBA" id="ARBA00009179"/>
    </source>
</evidence>
<feature type="transmembrane region" description="Helical" evidence="6">
    <location>
        <begin position="7"/>
        <end position="27"/>
    </location>
</feature>
<dbReference type="PANTHER" id="PTHR32060:SF30">
    <property type="entry name" value="CARBOXY-TERMINAL PROCESSING PROTEASE CTPA"/>
    <property type="match status" value="1"/>
</dbReference>
<dbReference type="Gene3D" id="3.90.226.10">
    <property type="entry name" value="2-enoyl-CoA Hydratase, Chain A, domain 1"/>
    <property type="match status" value="1"/>
</dbReference>
<dbReference type="InterPro" id="IPR055210">
    <property type="entry name" value="CtpA/B_N"/>
</dbReference>
<accession>A0A1G2A9R3</accession>
<dbReference type="CDD" id="cd06782">
    <property type="entry name" value="cpPDZ_CPP-like"/>
    <property type="match status" value="1"/>
</dbReference>
<dbReference type="InterPro" id="IPR041489">
    <property type="entry name" value="PDZ_6"/>
</dbReference>
<dbReference type="Pfam" id="PF22694">
    <property type="entry name" value="CtpB_N-like"/>
    <property type="match status" value="1"/>
</dbReference>
<protein>
    <recommendedName>
        <fullName evidence="7">PDZ domain-containing protein</fullName>
    </recommendedName>
</protein>
<keyword evidence="3 5" id="KW-0378">Hydrolase</keyword>
<dbReference type="CDD" id="cd07560">
    <property type="entry name" value="Peptidase_S41_CPP"/>
    <property type="match status" value="1"/>
</dbReference>
<name>A0A1G2A9R3_9BACT</name>
<proteinExistence type="inferred from homology"/>
<dbReference type="Gene3D" id="2.30.42.10">
    <property type="match status" value="1"/>
</dbReference>
<dbReference type="InterPro" id="IPR029045">
    <property type="entry name" value="ClpP/crotonase-like_dom_sf"/>
</dbReference>
<evidence type="ECO:0000256" key="4">
    <source>
        <dbReference type="ARBA" id="ARBA00022825"/>
    </source>
</evidence>
<dbReference type="Gene3D" id="3.30.750.44">
    <property type="match status" value="1"/>
</dbReference>
<dbReference type="InterPro" id="IPR036034">
    <property type="entry name" value="PDZ_sf"/>
</dbReference>
<feature type="domain" description="PDZ" evidence="7">
    <location>
        <begin position="109"/>
        <end position="191"/>
    </location>
</feature>
<evidence type="ECO:0000313" key="8">
    <source>
        <dbReference type="EMBL" id="OGY73571.1"/>
    </source>
</evidence>
<keyword evidence="6" id="KW-0472">Membrane</keyword>
<dbReference type="GO" id="GO:0004175">
    <property type="term" value="F:endopeptidase activity"/>
    <property type="evidence" value="ECO:0007669"/>
    <property type="project" value="TreeGrafter"/>
</dbReference>
<evidence type="ECO:0000313" key="9">
    <source>
        <dbReference type="Proteomes" id="UP000178315"/>
    </source>
</evidence>
<dbReference type="AlphaFoldDB" id="A0A1G2A9R3"/>
<keyword evidence="2 5" id="KW-0645">Protease</keyword>
<dbReference type="GO" id="GO:0008236">
    <property type="term" value="F:serine-type peptidase activity"/>
    <property type="evidence" value="ECO:0007669"/>
    <property type="project" value="UniProtKB-KW"/>
</dbReference>
<organism evidence="8 9">
    <name type="scientific">Candidatus Jacksonbacteria bacterium RIFCSPLOWO2_02_FULL_44_20</name>
    <dbReference type="NCBI Taxonomy" id="1798460"/>
    <lineage>
        <taxon>Bacteria</taxon>
        <taxon>Candidatus Jacksoniibacteriota</taxon>
    </lineage>
</organism>
<dbReference type="GO" id="GO:0006508">
    <property type="term" value="P:proteolysis"/>
    <property type="evidence" value="ECO:0007669"/>
    <property type="project" value="UniProtKB-KW"/>
</dbReference>
<reference evidence="8 9" key="1">
    <citation type="journal article" date="2016" name="Nat. Commun.">
        <title>Thousands of microbial genomes shed light on interconnected biogeochemical processes in an aquifer system.</title>
        <authorList>
            <person name="Anantharaman K."/>
            <person name="Brown C.T."/>
            <person name="Hug L.A."/>
            <person name="Sharon I."/>
            <person name="Castelle C.J."/>
            <person name="Probst A.J."/>
            <person name="Thomas B.C."/>
            <person name="Singh A."/>
            <person name="Wilkins M.J."/>
            <person name="Karaoz U."/>
            <person name="Brodie E.L."/>
            <person name="Williams K.H."/>
            <person name="Hubbard S.S."/>
            <person name="Banfield J.F."/>
        </authorList>
    </citation>
    <scope>NUCLEOTIDE SEQUENCE [LARGE SCALE GENOMIC DNA]</scope>
</reference>
<dbReference type="Pfam" id="PF17820">
    <property type="entry name" value="PDZ_6"/>
    <property type="match status" value="1"/>
</dbReference>
<dbReference type="Proteomes" id="UP000178315">
    <property type="component" value="Unassembled WGS sequence"/>
</dbReference>
<keyword evidence="6" id="KW-1133">Transmembrane helix</keyword>
<evidence type="ECO:0000256" key="3">
    <source>
        <dbReference type="ARBA" id="ARBA00022801"/>
    </source>
</evidence>
<dbReference type="InterPro" id="IPR001478">
    <property type="entry name" value="PDZ"/>
</dbReference>
<dbReference type="InterPro" id="IPR004447">
    <property type="entry name" value="Peptidase_S41A"/>
</dbReference>
<dbReference type="EMBL" id="MHJU01000010">
    <property type="protein sequence ID" value="OGY73571.1"/>
    <property type="molecule type" value="Genomic_DNA"/>
</dbReference>
<dbReference type="SUPFAM" id="SSF52096">
    <property type="entry name" value="ClpP/crotonase"/>
    <property type="match status" value="1"/>
</dbReference>
<evidence type="ECO:0000259" key="7">
    <source>
        <dbReference type="PROSITE" id="PS50106"/>
    </source>
</evidence>
<dbReference type="PANTHER" id="PTHR32060">
    <property type="entry name" value="TAIL-SPECIFIC PROTEASE"/>
    <property type="match status" value="1"/>
</dbReference>
<dbReference type="GO" id="GO:0007165">
    <property type="term" value="P:signal transduction"/>
    <property type="evidence" value="ECO:0007669"/>
    <property type="project" value="TreeGrafter"/>
</dbReference>
<dbReference type="SUPFAM" id="SSF50156">
    <property type="entry name" value="PDZ domain-like"/>
    <property type="match status" value="1"/>
</dbReference>
<dbReference type="NCBIfam" id="TIGR00225">
    <property type="entry name" value="prc"/>
    <property type="match status" value="1"/>
</dbReference>
<keyword evidence="6" id="KW-0812">Transmembrane</keyword>
<comment type="caution">
    <text evidence="8">The sequence shown here is derived from an EMBL/GenBank/DDBJ whole genome shotgun (WGS) entry which is preliminary data.</text>
</comment>
<dbReference type="GO" id="GO:0030288">
    <property type="term" value="C:outer membrane-bounded periplasmic space"/>
    <property type="evidence" value="ECO:0007669"/>
    <property type="project" value="TreeGrafter"/>
</dbReference>
<dbReference type="PROSITE" id="PS50106">
    <property type="entry name" value="PDZ"/>
    <property type="match status" value="1"/>
</dbReference>
<dbReference type="Pfam" id="PF03572">
    <property type="entry name" value="Peptidase_S41"/>
    <property type="match status" value="1"/>
</dbReference>
<dbReference type="SMART" id="SM00228">
    <property type="entry name" value="PDZ"/>
    <property type="match status" value="1"/>
</dbReference>